<evidence type="ECO:0000313" key="11">
    <source>
        <dbReference type="EMBL" id="KXJ93480.1"/>
    </source>
</evidence>
<dbReference type="STRING" id="196109.A0A136J8I1"/>
<dbReference type="GO" id="GO:0006696">
    <property type="term" value="P:ergosterol biosynthetic process"/>
    <property type="evidence" value="ECO:0007669"/>
    <property type="project" value="TreeGrafter"/>
</dbReference>
<keyword evidence="4" id="KW-0752">Steroid biosynthesis</keyword>
<dbReference type="InParanoid" id="A0A136J8I1"/>
<dbReference type="InterPro" id="IPR018333">
    <property type="entry name" value="Squalene_cyclase"/>
</dbReference>
<evidence type="ECO:0000259" key="10">
    <source>
        <dbReference type="Pfam" id="PF13249"/>
    </source>
</evidence>
<dbReference type="InterPro" id="IPR032697">
    <property type="entry name" value="SQ_cyclase_N"/>
</dbReference>
<dbReference type="Gene3D" id="6.20.120.20">
    <property type="match status" value="1"/>
</dbReference>
<feature type="domain" description="Squalene cyclase N-terminal" evidence="10">
    <location>
        <begin position="158"/>
        <end position="314"/>
    </location>
</feature>
<dbReference type="GO" id="GO:0005811">
    <property type="term" value="C:lipid droplet"/>
    <property type="evidence" value="ECO:0007669"/>
    <property type="project" value="InterPro"/>
</dbReference>
<dbReference type="PANTHER" id="PTHR11764">
    <property type="entry name" value="TERPENE CYCLASE/MUTASE FAMILY MEMBER"/>
    <property type="match status" value="1"/>
</dbReference>
<feature type="compositionally biased region" description="Basic and acidic residues" evidence="8">
    <location>
        <begin position="36"/>
        <end position="61"/>
    </location>
</feature>
<evidence type="ECO:0000256" key="8">
    <source>
        <dbReference type="SAM" id="MobiDB-lite"/>
    </source>
</evidence>
<proteinExistence type="inferred from homology"/>
<dbReference type="EMBL" id="KQ964248">
    <property type="protein sequence ID" value="KXJ93480.1"/>
    <property type="molecule type" value="Genomic_DNA"/>
</dbReference>
<comment type="similarity">
    <text evidence="1 7">Belongs to the terpene cyclase/mutase family.</text>
</comment>
<keyword evidence="2" id="KW-0444">Lipid biosynthesis</keyword>
<evidence type="ECO:0000256" key="1">
    <source>
        <dbReference type="ARBA" id="ARBA00009755"/>
    </source>
</evidence>
<dbReference type="InterPro" id="IPR008930">
    <property type="entry name" value="Terpenoid_cyclase/PrenylTrfase"/>
</dbReference>
<evidence type="ECO:0000256" key="3">
    <source>
        <dbReference type="ARBA" id="ARBA00022737"/>
    </source>
</evidence>
<dbReference type="Proteomes" id="UP000070501">
    <property type="component" value="Unassembled WGS sequence"/>
</dbReference>
<keyword evidence="12" id="KW-1185">Reference proteome</keyword>
<accession>A0A136J8I1</accession>
<name>A0A136J8I1_9PEZI</name>
<evidence type="ECO:0000313" key="12">
    <source>
        <dbReference type="Proteomes" id="UP000070501"/>
    </source>
</evidence>
<evidence type="ECO:0000256" key="6">
    <source>
        <dbReference type="ARBA" id="ARBA00023235"/>
    </source>
</evidence>
<evidence type="ECO:0000259" key="9">
    <source>
        <dbReference type="Pfam" id="PF13243"/>
    </source>
</evidence>
<dbReference type="EC" id="5.4.99.-" evidence="7"/>
<dbReference type="Gene3D" id="1.50.10.20">
    <property type="match status" value="2"/>
</dbReference>
<dbReference type="GO" id="GO:0000250">
    <property type="term" value="F:lanosterol synthase activity"/>
    <property type="evidence" value="ECO:0007669"/>
    <property type="project" value="TreeGrafter"/>
</dbReference>
<evidence type="ECO:0000256" key="2">
    <source>
        <dbReference type="ARBA" id="ARBA00022516"/>
    </source>
</evidence>
<dbReference type="FunFam" id="1.50.10.20:FF:000003">
    <property type="entry name" value="Terpene cyclase/mutase family member"/>
    <property type="match status" value="1"/>
</dbReference>
<keyword evidence="6 7" id="KW-0413">Isomerase</keyword>
<feature type="domain" description="Squalene cyclase C-terminal" evidence="9">
    <location>
        <begin position="425"/>
        <end position="754"/>
    </location>
</feature>
<dbReference type="SFLD" id="SFLDG01016">
    <property type="entry name" value="Prenyltransferase_Like_2"/>
    <property type="match status" value="1"/>
</dbReference>
<evidence type="ECO:0000256" key="5">
    <source>
        <dbReference type="ARBA" id="ARBA00023098"/>
    </source>
</evidence>
<dbReference type="InterPro" id="IPR032696">
    <property type="entry name" value="SQ_cyclase_C"/>
</dbReference>
<reference evidence="12" key="1">
    <citation type="submission" date="2016-02" db="EMBL/GenBank/DDBJ databases">
        <title>Draft genome sequence of Microdochium bolleyi, a fungal endophyte of beachgrass.</title>
        <authorList>
            <consortium name="DOE Joint Genome Institute"/>
            <person name="David A.S."/>
            <person name="May G."/>
            <person name="Haridas S."/>
            <person name="Lim J."/>
            <person name="Wang M."/>
            <person name="Labutti K."/>
            <person name="Lipzen A."/>
            <person name="Barry K."/>
            <person name="Grigoriev I.V."/>
        </authorList>
    </citation>
    <scope>NUCLEOTIDE SEQUENCE [LARGE SCALE GENOMIC DNA]</scope>
    <source>
        <strain evidence="12">J235TASD1</strain>
    </source>
</reference>
<keyword evidence="3" id="KW-0677">Repeat</keyword>
<dbReference type="Pfam" id="PF13249">
    <property type="entry name" value="SQHop_cyclase_N"/>
    <property type="match status" value="1"/>
</dbReference>
<evidence type="ECO:0000256" key="7">
    <source>
        <dbReference type="RuleBase" id="RU362003"/>
    </source>
</evidence>
<dbReference type="PANTHER" id="PTHR11764:SF20">
    <property type="entry name" value="LANOSTEROL SYNTHASE"/>
    <property type="match status" value="1"/>
</dbReference>
<dbReference type="NCBIfam" id="TIGR01787">
    <property type="entry name" value="squalene_cyclas"/>
    <property type="match status" value="1"/>
</dbReference>
<dbReference type="FunCoup" id="A0A136J8I1">
    <property type="interactions" value="124"/>
</dbReference>
<protein>
    <recommendedName>
        <fullName evidence="7">Terpene cyclase/mutase family member</fullName>
        <ecNumber evidence="7">5.4.99.-</ecNumber>
    </recommendedName>
</protein>
<dbReference type="AlphaFoldDB" id="A0A136J8I1"/>
<keyword evidence="5" id="KW-0443">Lipid metabolism</keyword>
<dbReference type="SUPFAM" id="SSF48239">
    <property type="entry name" value="Terpenoid cyclases/Protein prenyltransferases"/>
    <property type="match status" value="2"/>
</dbReference>
<dbReference type="GO" id="GO:0016104">
    <property type="term" value="P:triterpenoid biosynthetic process"/>
    <property type="evidence" value="ECO:0007669"/>
    <property type="project" value="InterPro"/>
</dbReference>
<organism evidence="11 12">
    <name type="scientific">Microdochium bolleyi</name>
    <dbReference type="NCBI Taxonomy" id="196109"/>
    <lineage>
        <taxon>Eukaryota</taxon>
        <taxon>Fungi</taxon>
        <taxon>Dikarya</taxon>
        <taxon>Ascomycota</taxon>
        <taxon>Pezizomycotina</taxon>
        <taxon>Sordariomycetes</taxon>
        <taxon>Xylariomycetidae</taxon>
        <taxon>Xylariales</taxon>
        <taxon>Microdochiaceae</taxon>
        <taxon>Microdochium</taxon>
    </lineage>
</organism>
<dbReference type="Pfam" id="PF13243">
    <property type="entry name" value="SQHop_cyclase_C"/>
    <property type="match status" value="1"/>
</dbReference>
<feature type="region of interest" description="Disordered" evidence="8">
    <location>
        <begin position="1"/>
        <end position="61"/>
    </location>
</feature>
<dbReference type="CDD" id="cd02892">
    <property type="entry name" value="SQCY_1"/>
    <property type="match status" value="1"/>
</dbReference>
<dbReference type="OrthoDB" id="21502at2759"/>
<sequence length="763" mass="87113">MVTTRSGGATPAKANGKATGRANGSFDSDTTTLRKRSSDDDLEVEPKRPKIQDKTDRTRWRMRSDKGSHTWHYLEDDASIKKWPQSEADKWFLGLNTDLPELPKPNTPLDAVRNGLSFFEKLQLPSGEWGCEYGGPMFLLPGVVIAWYVTKTPIPWYVATEIKNYLFARANPEDGGWGLHIEGESTVFGTSLNYTVLRIVGVEADHPVMVKARAILHKLGGATHSPHWAKCWLSVLGVSDWDIVNPVPPELWLLPDWFPIAPWRWWIHIRQVMLPITYIWDQRWSCPEDDLIRSLRQELFAEPYESINWAAHRNTICPRDNYHPKSWLLNTANWALVNFWNPYCRTDNLRKTARDWVSKLIDMEDKNTDYLDLAPVNAALNTVVCYIRDGPGSYSVRRHIERLEDSMWVNAEGMFCNGTNGVQSWDTSFLVQAVVDAGLEQDPRWRPMLTKALEFLEDQQIREDVDDQATCYRQQRKGAWAFSNKAQGYAVSDCISEALKAVILLQKTPGYPQLLEDQRLFDAVDTLLTYQNASGACSSYEPTRGSELLEMFNAAEVFGKIMVEYDYVECTTAVITALKLFGKYWPDYRTAEIEAFIGRAFKWIKTYQNPDGSFYGNWAICYTYATMFALESFHSMGEHYSNSSHAKKACDFLVSKQRADGGWSESYKSCEQSVYSEHASGSQVVMTAWAVIGLITADYPNVEVIKNGIKLIMDRQQPNGEWEQEAIEGVFNKSCMISYPNYKFTFTMKALGMFAKKYANEKI</sequence>
<evidence type="ECO:0000256" key="4">
    <source>
        <dbReference type="ARBA" id="ARBA00022955"/>
    </source>
</evidence>
<gene>
    <name evidence="11" type="ORF">Micbo1qcDRAFT_133740</name>
</gene>